<name>A0A1I0BXZ8_9FIRM</name>
<dbReference type="Gene3D" id="1.20.1260.10">
    <property type="match status" value="1"/>
</dbReference>
<accession>A0A1I0BXZ8</accession>
<dbReference type="InterPro" id="IPR003251">
    <property type="entry name" value="Rr_diiron-bd_dom"/>
</dbReference>
<dbReference type="CDD" id="cd01045">
    <property type="entry name" value="Ferritin_like_AB"/>
    <property type="match status" value="1"/>
</dbReference>
<evidence type="ECO:0000259" key="1">
    <source>
        <dbReference type="Pfam" id="PF02915"/>
    </source>
</evidence>
<dbReference type="Proteomes" id="UP000199568">
    <property type="component" value="Unassembled WGS sequence"/>
</dbReference>
<proteinExistence type="predicted"/>
<gene>
    <name evidence="2" type="ORF">SAMN05660297_01473</name>
</gene>
<reference evidence="2 3" key="1">
    <citation type="submission" date="2016-10" db="EMBL/GenBank/DDBJ databases">
        <authorList>
            <person name="de Groot N.N."/>
        </authorList>
    </citation>
    <scope>NUCLEOTIDE SEQUENCE [LARGE SCALE GENOMIC DNA]</scope>
    <source>
        <strain evidence="2 3">DSM 18979</strain>
    </source>
</reference>
<dbReference type="InterPro" id="IPR009078">
    <property type="entry name" value="Ferritin-like_SF"/>
</dbReference>
<evidence type="ECO:0000313" key="3">
    <source>
        <dbReference type="Proteomes" id="UP000199568"/>
    </source>
</evidence>
<keyword evidence="3" id="KW-1185">Reference proteome</keyword>
<feature type="domain" description="Rubrerythrin diiron-binding" evidence="1">
    <location>
        <begin position="9"/>
        <end position="151"/>
    </location>
</feature>
<dbReference type="Pfam" id="PF02915">
    <property type="entry name" value="Rubrerythrin"/>
    <property type="match status" value="1"/>
</dbReference>
<dbReference type="GO" id="GO:0016491">
    <property type="term" value="F:oxidoreductase activity"/>
    <property type="evidence" value="ECO:0007669"/>
    <property type="project" value="InterPro"/>
</dbReference>
<dbReference type="InterPro" id="IPR012347">
    <property type="entry name" value="Ferritin-like"/>
</dbReference>
<dbReference type="STRING" id="426128.SAMN05660297_01473"/>
<dbReference type="RefSeq" id="WP_170834723.1">
    <property type="nucleotide sequence ID" value="NZ_FOHU01000004.1"/>
</dbReference>
<dbReference type="EMBL" id="FOHU01000004">
    <property type="protein sequence ID" value="SET11950.1"/>
    <property type="molecule type" value="Genomic_DNA"/>
</dbReference>
<sequence length="165" mass="19224">MSITFDSCKILQVLITLERRGHEFYLEAAHAMKDNEAKNMFFKLAQDELEHERVYKELMAKLPETKQCSIAAEEADFLELLLSTNFFINDHQQVDKMKKMWSKREALLIAEKLERDTILFLTELAALDPELAEENVIKAALKEERRHLSMILQRIMDANVPGLML</sequence>
<dbReference type="AlphaFoldDB" id="A0A1I0BXZ8"/>
<evidence type="ECO:0000313" key="2">
    <source>
        <dbReference type="EMBL" id="SET11950.1"/>
    </source>
</evidence>
<protein>
    <submittedName>
        <fullName evidence="2">Rubrerythrin</fullName>
    </submittedName>
</protein>
<dbReference type="SUPFAM" id="SSF47240">
    <property type="entry name" value="Ferritin-like"/>
    <property type="match status" value="1"/>
</dbReference>
<dbReference type="GO" id="GO:0046872">
    <property type="term" value="F:metal ion binding"/>
    <property type="evidence" value="ECO:0007669"/>
    <property type="project" value="InterPro"/>
</dbReference>
<organism evidence="2 3">
    <name type="scientific">Natronincola peptidivorans</name>
    <dbReference type="NCBI Taxonomy" id="426128"/>
    <lineage>
        <taxon>Bacteria</taxon>
        <taxon>Bacillati</taxon>
        <taxon>Bacillota</taxon>
        <taxon>Clostridia</taxon>
        <taxon>Peptostreptococcales</taxon>
        <taxon>Natronincolaceae</taxon>
        <taxon>Natronincola</taxon>
    </lineage>
</organism>